<dbReference type="AlphaFoldDB" id="A0A645G9W0"/>
<protein>
    <submittedName>
        <fullName evidence="1">Uncharacterized protein</fullName>
    </submittedName>
</protein>
<gene>
    <name evidence="1" type="ORF">SDC9_169972</name>
</gene>
<reference evidence="1" key="1">
    <citation type="submission" date="2019-08" db="EMBL/GenBank/DDBJ databases">
        <authorList>
            <person name="Kucharzyk K."/>
            <person name="Murdoch R.W."/>
            <person name="Higgins S."/>
            <person name="Loffler F."/>
        </authorList>
    </citation>
    <scope>NUCLEOTIDE SEQUENCE</scope>
</reference>
<sequence length="177" mass="20087">MALSSYRKRTSVRASAFLPRLALNAEATGHFCHIGSSIRPSSIGGSEMRIAIRSPAEIIPVSAKINNIKYFFFIKTSPLISVFISRKNISIRILHVKTCPFHLSFAIMKSLGIIFAQSWLTNLFKWRDMPIRVDQGHFYRSGYNKGSEFFIVAKRRFYAVINFLPHPAWHLCAGHVG</sequence>
<comment type="caution">
    <text evidence="1">The sequence shown here is derived from an EMBL/GenBank/DDBJ whole genome shotgun (WGS) entry which is preliminary data.</text>
</comment>
<organism evidence="1">
    <name type="scientific">bioreactor metagenome</name>
    <dbReference type="NCBI Taxonomy" id="1076179"/>
    <lineage>
        <taxon>unclassified sequences</taxon>
        <taxon>metagenomes</taxon>
        <taxon>ecological metagenomes</taxon>
    </lineage>
</organism>
<name>A0A645G9W0_9ZZZZ</name>
<accession>A0A645G9W0</accession>
<evidence type="ECO:0000313" key="1">
    <source>
        <dbReference type="EMBL" id="MPN22589.1"/>
    </source>
</evidence>
<dbReference type="EMBL" id="VSSQ01070866">
    <property type="protein sequence ID" value="MPN22589.1"/>
    <property type="molecule type" value="Genomic_DNA"/>
</dbReference>
<proteinExistence type="predicted"/>